<dbReference type="PROSITE" id="PS50110">
    <property type="entry name" value="RESPONSE_REGULATORY"/>
    <property type="match status" value="1"/>
</dbReference>
<dbReference type="InterPro" id="IPR011006">
    <property type="entry name" value="CheY-like_superfamily"/>
</dbReference>
<dbReference type="EMBL" id="BARS01047874">
    <property type="protein sequence ID" value="GAG30446.1"/>
    <property type="molecule type" value="Genomic_DNA"/>
</dbReference>
<evidence type="ECO:0000256" key="1">
    <source>
        <dbReference type="ARBA" id="ARBA00022553"/>
    </source>
</evidence>
<evidence type="ECO:0000259" key="2">
    <source>
        <dbReference type="PROSITE" id="PS50110"/>
    </source>
</evidence>
<reference evidence="3" key="1">
    <citation type="journal article" date="2014" name="Front. Microbiol.">
        <title>High frequency of phylogenetically diverse reductive dehalogenase-homologous genes in deep subseafloor sedimentary metagenomes.</title>
        <authorList>
            <person name="Kawai M."/>
            <person name="Futagami T."/>
            <person name="Toyoda A."/>
            <person name="Takaki Y."/>
            <person name="Nishi S."/>
            <person name="Hori S."/>
            <person name="Arai W."/>
            <person name="Tsubouchi T."/>
            <person name="Morono Y."/>
            <person name="Uchiyama I."/>
            <person name="Ito T."/>
            <person name="Fujiyama A."/>
            <person name="Inagaki F."/>
            <person name="Takami H."/>
        </authorList>
    </citation>
    <scope>NUCLEOTIDE SEQUENCE</scope>
    <source>
        <strain evidence="3">Expedition CK06-06</strain>
    </source>
</reference>
<comment type="caution">
    <text evidence="3">The sequence shown here is derived from an EMBL/GenBank/DDBJ whole genome shotgun (WGS) entry which is preliminary data.</text>
</comment>
<dbReference type="Pfam" id="PF00072">
    <property type="entry name" value="Response_reg"/>
    <property type="match status" value="1"/>
</dbReference>
<proteinExistence type="predicted"/>
<protein>
    <recommendedName>
        <fullName evidence="2">Response regulatory domain-containing protein</fullName>
    </recommendedName>
</protein>
<dbReference type="PANTHER" id="PTHR44591:SF3">
    <property type="entry name" value="RESPONSE REGULATORY DOMAIN-CONTAINING PROTEIN"/>
    <property type="match status" value="1"/>
</dbReference>
<dbReference type="PANTHER" id="PTHR44591">
    <property type="entry name" value="STRESS RESPONSE REGULATOR PROTEIN 1"/>
    <property type="match status" value="1"/>
</dbReference>
<organism evidence="3">
    <name type="scientific">marine sediment metagenome</name>
    <dbReference type="NCBI Taxonomy" id="412755"/>
    <lineage>
        <taxon>unclassified sequences</taxon>
        <taxon>metagenomes</taxon>
        <taxon>ecological metagenomes</taxon>
    </lineage>
</organism>
<dbReference type="InterPro" id="IPR050595">
    <property type="entry name" value="Bact_response_regulator"/>
</dbReference>
<dbReference type="SMART" id="SM00448">
    <property type="entry name" value="REC"/>
    <property type="match status" value="1"/>
</dbReference>
<feature type="domain" description="Response regulatory" evidence="2">
    <location>
        <begin position="13"/>
        <end position="126"/>
    </location>
</feature>
<dbReference type="InterPro" id="IPR001789">
    <property type="entry name" value="Sig_transdc_resp-reg_receiver"/>
</dbReference>
<name>X0Y0N6_9ZZZZ</name>
<keyword evidence="1" id="KW-0597">Phosphoprotein</keyword>
<evidence type="ECO:0000313" key="3">
    <source>
        <dbReference type="EMBL" id="GAG30446.1"/>
    </source>
</evidence>
<sequence>MLKEVRKEMSKKKIVVVDDDESIRKTFFLILHENYRVYLAKDSREALQRFKKAKIDLIIADLKLPYINGLEMIARFRESGYKGEVILISAYPDLINVDKLSHLSISHFFVKPLDLEALNRSIDYLLNSKKITEKRI</sequence>
<gene>
    <name evidence="3" type="ORF">S01H1_71849</name>
</gene>
<dbReference type="GO" id="GO:0000160">
    <property type="term" value="P:phosphorelay signal transduction system"/>
    <property type="evidence" value="ECO:0007669"/>
    <property type="project" value="InterPro"/>
</dbReference>
<accession>X0Y0N6</accession>
<dbReference type="SUPFAM" id="SSF52172">
    <property type="entry name" value="CheY-like"/>
    <property type="match status" value="1"/>
</dbReference>
<dbReference type="Gene3D" id="3.40.50.2300">
    <property type="match status" value="1"/>
</dbReference>
<dbReference type="AlphaFoldDB" id="X0Y0N6"/>